<evidence type="ECO:0000256" key="1">
    <source>
        <dbReference type="SAM" id="MobiDB-lite"/>
    </source>
</evidence>
<organism evidence="2 3">
    <name type="scientific">Pseudomonas fluorescens</name>
    <dbReference type="NCBI Taxonomy" id="294"/>
    <lineage>
        <taxon>Bacteria</taxon>
        <taxon>Pseudomonadati</taxon>
        <taxon>Pseudomonadota</taxon>
        <taxon>Gammaproteobacteria</taxon>
        <taxon>Pseudomonadales</taxon>
        <taxon>Pseudomonadaceae</taxon>
        <taxon>Pseudomonas</taxon>
    </lineage>
</organism>
<feature type="compositionally biased region" description="Low complexity" evidence="1">
    <location>
        <begin position="78"/>
        <end position="87"/>
    </location>
</feature>
<accession>A0A5E6WVY2</accession>
<dbReference type="EMBL" id="CABVHF010000052">
    <property type="protein sequence ID" value="VVN32993.1"/>
    <property type="molecule type" value="Genomic_DNA"/>
</dbReference>
<evidence type="ECO:0000313" key="2">
    <source>
        <dbReference type="EMBL" id="VVN32993.1"/>
    </source>
</evidence>
<feature type="region of interest" description="Disordered" evidence="1">
    <location>
        <begin position="1"/>
        <end position="53"/>
    </location>
</feature>
<feature type="compositionally biased region" description="Basic and acidic residues" evidence="1">
    <location>
        <begin position="40"/>
        <end position="53"/>
    </location>
</feature>
<name>A0A5E6WVY2_PSEFL</name>
<dbReference type="Proteomes" id="UP000399692">
    <property type="component" value="Unassembled WGS sequence"/>
</dbReference>
<feature type="region of interest" description="Disordered" evidence="1">
    <location>
        <begin position="294"/>
        <end position="323"/>
    </location>
</feature>
<feature type="region of interest" description="Disordered" evidence="1">
    <location>
        <begin position="67"/>
        <end position="110"/>
    </location>
</feature>
<dbReference type="AlphaFoldDB" id="A0A5E6WVY2"/>
<protein>
    <submittedName>
        <fullName evidence="2">Uncharacterized protein</fullName>
    </submittedName>
</protein>
<reference evidence="2 3" key="1">
    <citation type="submission" date="2019-09" db="EMBL/GenBank/DDBJ databases">
        <authorList>
            <person name="Chandra G."/>
            <person name="Truman W A."/>
        </authorList>
    </citation>
    <scope>NUCLEOTIDE SEQUENCE [LARGE SCALE GENOMIC DNA]</scope>
    <source>
        <strain evidence="2">PS631</strain>
    </source>
</reference>
<feature type="compositionally biased region" description="Polar residues" evidence="1">
    <location>
        <begin position="88"/>
        <end position="98"/>
    </location>
</feature>
<gene>
    <name evidence="2" type="ORF">PS631_05017</name>
</gene>
<evidence type="ECO:0000313" key="3">
    <source>
        <dbReference type="Proteomes" id="UP000399692"/>
    </source>
</evidence>
<feature type="compositionally biased region" description="Polar residues" evidence="1">
    <location>
        <begin position="10"/>
        <end position="25"/>
    </location>
</feature>
<proteinExistence type="predicted"/>
<sequence length="323" mass="36492">MAIGHVLIGEQQQPDRCADNASTGDQIHRRKRQLEQAARPVERASEHRQQDCGERQHAGFFPVEAFQQRQQRAHQQQHRGQQPGSGQTSAQALGQQQAKHADQAGAEVRGVDQPVRYQKAHVFEARVDLRCGAGKQQHHAGQKHQNRQHWCSQPGSGLQCLLGEQQAAGFVGQQQNAGQQQRQHHVDQTVQQQRCCQWRRAKLIGKSGQQDRFKHTNATRHMAEHARCQCQQVHQHKRAKRRRLRQQQIQNCGGSRNIKCGDQQLQAGQARAGQAQRAPTELDQQAVSQRLLGQPAPIEAGDQQCTQHQYRNGDGRQYTGRHA</sequence>